<keyword evidence="2" id="KW-1185">Reference proteome</keyword>
<dbReference type="Proteomes" id="UP000829685">
    <property type="component" value="Unassembled WGS sequence"/>
</dbReference>
<organism evidence="1 2">
    <name type="scientific">Neoarthrinium moseri</name>
    <dbReference type="NCBI Taxonomy" id="1658444"/>
    <lineage>
        <taxon>Eukaryota</taxon>
        <taxon>Fungi</taxon>
        <taxon>Dikarya</taxon>
        <taxon>Ascomycota</taxon>
        <taxon>Pezizomycotina</taxon>
        <taxon>Sordariomycetes</taxon>
        <taxon>Xylariomycetidae</taxon>
        <taxon>Amphisphaeriales</taxon>
        <taxon>Apiosporaceae</taxon>
        <taxon>Neoarthrinium</taxon>
    </lineage>
</organism>
<dbReference type="EMBL" id="JAFIMR010000105">
    <property type="protein sequence ID" value="KAI1847288.1"/>
    <property type="molecule type" value="Genomic_DNA"/>
</dbReference>
<reference evidence="1" key="1">
    <citation type="submission" date="2021-03" db="EMBL/GenBank/DDBJ databases">
        <title>Revisited historic fungal species revealed as producer of novel bioactive compounds through whole genome sequencing and comparative genomics.</title>
        <authorList>
            <person name="Vignolle G.A."/>
            <person name="Hochenegger N."/>
            <person name="Mach R.L."/>
            <person name="Mach-Aigner A.R."/>
            <person name="Javad Rahimi M."/>
            <person name="Salim K.A."/>
            <person name="Chan C.M."/>
            <person name="Lim L.B.L."/>
            <person name="Cai F."/>
            <person name="Druzhinina I.S."/>
            <person name="U'Ren J.M."/>
            <person name="Derntl C."/>
        </authorList>
    </citation>
    <scope>NUCLEOTIDE SEQUENCE</scope>
    <source>
        <strain evidence="1">TUCIM 5799</strain>
    </source>
</reference>
<proteinExistence type="predicted"/>
<evidence type="ECO:0000313" key="2">
    <source>
        <dbReference type="Proteomes" id="UP000829685"/>
    </source>
</evidence>
<gene>
    <name evidence="1" type="ORF">JX265_013987</name>
</gene>
<name>A0A9P9W7L7_9PEZI</name>
<accession>A0A9P9W7L7</accession>
<dbReference type="AlphaFoldDB" id="A0A9P9W7L7"/>
<protein>
    <submittedName>
        <fullName evidence="1">Uncharacterized protein</fullName>
    </submittedName>
</protein>
<evidence type="ECO:0000313" key="1">
    <source>
        <dbReference type="EMBL" id="KAI1847288.1"/>
    </source>
</evidence>
<sequence>MPSVDHHGHTSRLYEVGSLLPSISGYWWGNLTPQCTKERRTGESCGLKLISPTFNIHDHCRICSQLDIESRRVRKMGKISTDGKGWDVKHHQSSLIAISKPTLHGSQEAFEELLLVLVAEGYRPFSSPEGFHFDRAGSTIFFETVREEDLRAWNVSSIQAYYVRTSITTDDLQFMTGKHAVMICPELAAKRKFALLKGKDDAELPVSELNKASRKLLMRGMVAVNHEDCDLQEVQEMRSVGDKYCRVISIENTAPKDVPQEERLSVCTDLDASEFSIKDRLIRI</sequence>
<comment type="caution">
    <text evidence="1">The sequence shown here is derived from an EMBL/GenBank/DDBJ whole genome shotgun (WGS) entry which is preliminary data.</text>
</comment>